<proteinExistence type="predicted"/>
<sequence length="132" mass="14385">MALSGINPESDLSSNRLSPESPPLLAPAIKIQTTSPSIGGVHFRAVIPLPSSTLYAFSRVPIAGRVPGTSSTWWLPLVIKKSIFSSSRSSFPRRWVNGNASGRGDKRVVQARRRVPFLSDRYHRLSAGDECV</sequence>
<comment type="caution">
    <text evidence="1">The sequence shown here is derived from an EMBL/GenBank/DDBJ whole genome shotgun (WGS) entry which is preliminary data.</text>
</comment>
<reference evidence="1" key="1">
    <citation type="submission" date="2020-08" db="EMBL/GenBank/DDBJ databases">
        <title>Genome sequencing and assembly of the red palm weevil Rhynchophorus ferrugineus.</title>
        <authorList>
            <person name="Dias G.B."/>
            <person name="Bergman C.M."/>
            <person name="Manee M."/>
        </authorList>
    </citation>
    <scope>NUCLEOTIDE SEQUENCE</scope>
    <source>
        <strain evidence="1">AA-2017</strain>
        <tissue evidence="1">Whole larva</tissue>
    </source>
</reference>
<dbReference type="EMBL" id="JAACXV010000065">
    <property type="protein sequence ID" value="KAF7284914.1"/>
    <property type="molecule type" value="Genomic_DNA"/>
</dbReference>
<evidence type="ECO:0000313" key="1">
    <source>
        <dbReference type="EMBL" id="KAF7284914.1"/>
    </source>
</evidence>
<dbReference type="Proteomes" id="UP000625711">
    <property type="component" value="Unassembled WGS sequence"/>
</dbReference>
<keyword evidence="2" id="KW-1185">Reference proteome</keyword>
<evidence type="ECO:0000313" key="2">
    <source>
        <dbReference type="Proteomes" id="UP000625711"/>
    </source>
</evidence>
<name>A0A834IRA8_RHYFE</name>
<gene>
    <name evidence="1" type="ORF">GWI33_017395</name>
</gene>
<organism evidence="1 2">
    <name type="scientific">Rhynchophorus ferrugineus</name>
    <name type="common">Red palm weevil</name>
    <name type="synonym">Curculio ferrugineus</name>
    <dbReference type="NCBI Taxonomy" id="354439"/>
    <lineage>
        <taxon>Eukaryota</taxon>
        <taxon>Metazoa</taxon>
        <taxon>Ecdysozoa</taxon>
        <taxon>Arthropoda</taxon>
        <taxon>Hexapoda</taxon>
        <taxon>Insecta</taxon>
        <taxon>Pterygota</taxon>
        <taxon>Neoptera</taxon>
        <taxon>Endopterygota</taxon>
        <taxon>Coleoptera</taxon>
        <taxon>Polyphaga</taxon>
        <taxon>Cucujiformia</taxon>
        <taxon>Curculionidae</taxon>
        <taxon>Dryophthorinae</taxon>
        <taxon>Rhynchophorus</taxon>
    </lineage>
</organism>
<protein>
    <submittedName>
        <fullName evidence="1">Uncharacterized protein</fullName>
    </submittedName>
</protein>
<accession>A0A834IRA8</accession>
<dbReference type="AlphaFoldDB" id="A0A834IRA8"/>